<protein>
    <submittedName>
        <fullName evidence="1">Uncharacterized protein</fullName>
    </submittedName>
</protein>
<organism evidence="1 2">
    <name type="scientific">Pandoraea terrigena</name>
    <dbReference type="NCBI Taxonomy" id="2508292"/>
    <lineage>
        <taxon>Bacteria</taxon>
        <taxon>Pseudomonadati</taxon>
        <taxon>Pseudomonadota</taxon>
        <taxon>Betaproteobacteria</taxon>
        <taxon>Burkholderiales</taxon>
        <taxon>Burkholderiaceae</taxon>
        <taxon>Pandoraea</taxon>
    </lineage>
</organism>
<proteinExistence type="predicted"/>
<dbReference type="Proteomes" id="UP000334380">
    <property type="component" value="Unassembled WGS sequence"/>
</dbReference>
<accession>A0A5E4V6J6</accession>
<sequence>MENKHARIIGYRPANRGAKESEMKTFVVFTVDDKSVEIEASEWSAVHGVLILHDVERSLVALFAADRWISCIVKQ</sequence>
<evidence type="ECO:0000313" key="1">
    <source>
        <dbReference type="EMBL" id="VVE07194.1"/>
    </source>
</evidence>
<reference evidence="1 2" key="1">
    <citation type="submission" date="2019-08" db="EMBL/GenBank/DDBJ databases">
        <authorList>
            <person name="Peeters C."/>
        </authorList>
    </citation>
    <scope>NUCLEOTIDE SEQUENCE [LARGE SCALE GENOMIC DNA]</scope>
    <source>
        <strain evidence="1 2">LMG 31013</strain>
    </source>
</reference>
<evidence type="ECO:0000313" key="2">
    <source>
        <dbReference type="Proteomes" id="UP000334380"/>
    </source>
</evidence>
<dbReference type="AlphaFoldDB" id="A0A5E4V6J6"/>
<gene>
    <name evidence="1" type="ORF">PTE31013_02451</name>
</gene>
<keyword evidence="2" id="KW-1185">Reference proteome</keyword>
<name>A0A5E4V6J6_9BURK</name>
<dbReference type="RefSeq" id="WP_150613078.1">
    <property type="nucleotide sequence ID" value="NZ_CABPRU010000005.1"/>
</dbReference>
<dbReference type="EMBL" id="CABPRU010000005">
    <property type="protein sequence ID" value="VVE07194.1"/>
    <property type="molecule type" value="Genomic_DNA"/>
</dbReference>